<feature type="transmembrane region" description="Helical" evidence="1">
    <location>
        <begin position="156"/>
        <end position="177"/>
    </location>
</feature>
<feature type="transmembrane region" description="Helical" evidence="1">
    <location>
        <begin position="63"/>
        <end position="87"/>
    </location>
</feature>
<dbReference type="PANTHER" id="PTHR37305:SF1">
    <property type="entry name" value="MEMBRANE PROTEIN"/>
    <property type="match status" value="1"/>
</dbReference>
<dbReference type="Proteomes" id="UP000051006">
    <property type="component" value="Unassembled WGS sequence"/>
</dbReference>
<proteinExistence type="predicted"/>
<sequence>MLNQLRTDFYRLSHTWGIYITFACTILYAAMIVINNVVGGIMVTGDSMAKLNSNDIWTLKNGLNAATLSSSLLVYLFIGIFVITIGYEFSQKTYKNTLVSGITRSQFIISKYLVMLINIFLLTLIYFITSIVSGLICNRSVGTSWSNLLSQTINNSIVIAFFISIVFGIAILVLLLTSSNVAGSIFIVVFPVIISVLNNIANWTWLKYIDFFSAAMKISLKLVTNGQLWNYVIVSFVVLLATIITSTIVIKNKEL</sequence>
<evidence type="ECO:0000313" key="3">
    <source>
        <dbReference type="Proteomes" id="UP000051006"/>
    </source>
</evidence>
<dbReference type="STRING" id="993692.IV57_GL001012"/>
<evidence type="ECO:0000256" key="1">
    <source>
        <dbReference type="SAM" id="Phobius"/>
    </source>
</evidence>
<feature type="transmembrane region" description="Helical" evidence="1">
    <location>
        <begin position="112"/>
        <end position="136"/>
    </location>
</feature>
<name>A0A0R2LMG1_9LACO</name>
<comment type="caution">
    <text evidence="2">The sequence shown here is derived from an EMBL/GenBank/DDBJ whole genome shotgun (WGS) entry which is preliminary data.</text>
</comment>
<feature type="transmembrane region" description="Helical" evidence="1">
    <location>
        <begin position="228"/>
        <end position="250"/>
    </location>
</feature>
<dbReference type="PANTHER" id="PTHR37305">
    <property type="entry name" value="INTEGRAL MEMBRANE PROTEIN-RELATED"/>
    <property type="match status" value="1"/>
</dbReference>
<dbReference type="PATRIC" id="fig|993692.3.peg.1026"/>
<dbReference type="Pfam" id="PF12730">
    <property type="entry name" value="ABC2_membrane_4"/>
    <property type="match status" value="1"/>
</dbReference>
<keyword evidence="1" id="KW-1133">Transmembrane helix</keyword>
<feature type="transmembrane region" description="Helical" evidence="1">
    <location>
        <begin position="16"/>
        <end position="43"/>
    </location>
</feature>
<dbReference type="EMBL" id="JQCF01000002">
    <property type="protein sequence ID" value="KRO00576.1"/>
    <property type="molecule type" value="Genomic_DNA"/>
</dbReference>
<keyword evidence="1" id="KW-0472">Membrane</keyword>
<keyword evidence="1" id="KW-0812">Transmembrane</keyword>
<feature type="transmembrane region" description="Helical" evidence="1">
    <location>
        <begin position="184"/>
        <end position="208"/>
    </location>
</feature>
<dbReference type="PROSITE" id="PS51257">
    <property type="entry name" value="PROKAR_LIPOPROTEIN"/>
    <property type="match status" value="1"/>
</dbReference>
<gene>
    <name evidence="2" type="ORF">IV57_GL001012</name>
</gene>
<dbReference type="AlphaFoldDB" id="A0A0R2LMG1"/>
<evidence type="ECO:0000313" key="2">
    <source>
        <dbReference type="EMBL" id="KRO00576.1"/>
    </source>
</evidence>
<keyword evidence="3" id="KW-1185">Reference proteome</keyword>
<accession>A0A0R2LMG1</accession>
<dbReference type="OrthoDB" id="3230233at2"/>
<protein>
    <submittedName>
        <fullName evidence="2">Uncharacterized protein</fullName>
    </submittedName>
</protein>
<reference evidence="2 3" key="1">
    <citation type="journal article" date="2015" name="Genome Announc.">
        <title>Expanding the biotechnology potential of lactobacilli through comparative genomics of 213 strains and associated genera.</title>
        <authorList>
            <person name="Sun Z."/>
            <person name="Harris H.M."/>
            <person name="McCann A."/>
            <person name="Guo C."/>
            <person name="Argimon S."/>
            <person name="Zhang W."/>
            <person name="Yang X."/>
            <person name="Jeffery I.B."/>
            <person name="Cooney J.C."/>
            <person name="Kagawa T.F."/>
            <person name="Liu W."/>
            <person name="Song Y."/>
            <person name="Salvetti E."/>
            <person name="Wrobel A."/>
            <person name="Rasinkangas P."/>
            <person name="Parkhill J."/>
            <person name="Rea M.C."/>
            <person name="O'Sullivan O."/>
            <person name="Ritari J."/>
            <person name="Douillard F.P."/>
            <person name="Paul Ross R."/>
            <person name="Yang R."/>
            <person name="Briner A.E."/>
            <person name="Felis G.E."/>
            <person name="de Vos W.M."/>
            <person name="Barrangou R."/>
            <person name="Klaenhammer T.R."/>
            <person name="Caufield P.W."/>
            <person name="Cui Y."/>
            <person name="Zhang H."/>
            <person name="O'Toole P.W."/>
        </authorList>
    </citation>
    <scope>NUCLEOTIDE SEQUENCE [LARGE SCALE GENOMIC DNA]</scope>
    <source>
        <strain evidence="2 3">DSM 24716</strain>
    </source>
</reference>
<organism evidence="2 3">
    <name type="scientific">Companilactobacillus kimchiensis</name>
    <dbReference type="NCBI Taxonomy" id="993692"/>
    <lineage>
        <taxon>Bacteria</taxon>
        <taxon>Bacillati</taxon>
        <taxon>Bacillota</taxon>
        <taxon>Bacilli</taxon>
        <taxon>Lactobacillales</taxon>
        <taxon>Lactobacillaceae</taxon>
        <taxon>Companilactobacillus</taxon>
    </lineage>
</organism>
<dbReference type="RefSeq" id="WP_083488864.1">
    <property type="nucleotide sequence ID" value="NZ_JQCF01000002.1"/>
</dbReference>